<sequence length="138" mass="15759">MAFASIAQGYSDVIKQIQEHVVELKVVDRLSKLHIYLYDMVVNATNTENTYRQLQNACANTNRKPFQPIVSLPPITSERRERVKEWNVSLHFMLDQLQSSIINLNTSLTQQIAANICSNTHYAVKSSRCIQIDQHTLG</sequence>
<feature type="non-terminal residue" evidence="1">
    <location>
        <position position="1"/>
    </location>
</feature>
<proteinExistence type="predicted"/>
<gene>
    <name evidence="1" type="ORF">SMN809_LOCUS52398</name>
</gene>
<dbReference type="AlphaFoldDB" id="A0A8S3CEY6"/>
<dbReference type="Proteomes" id="UP000676336">
    <property type="component" value="Unassembled WGS sequence"/>
</dbReference>
<organism evidence="1 2">
    <name type="scientific">Rotaria magnacalcarata</name>
    <dbReference type="NCBI Taxonomy" id="392030"/>
    <lineage>
        <taxon>Eukaryota</taxon>
        <taxon>Metazoa</taxon>
        <taxon>Spiralia</taxon>
        <taxon>Gnathifera</taxon>
        <taxon>Rotifera</taxon>
        <taxon>Eurotatoria</taxon>
        <taxon>Bdelloidea</taxon>
        <taxon>Philodinida</taxon>
        <taxon>Philodinidae</taxon>
        <taxon>Rotaria</taxon>
    </lineage>
</organism>
<accession>A0A8S3CEY6</accession>
<comment type="caution">
    <text evidence="1">The sequence shown here is derived from an EMBL/GenBank/DDBJ whole genome shotgun (WGS) entry which is preliminary data.</text>
</comment>
<evidence type="ECO:0000313" key="1">
    <source>
        <dbReference type="EMBL" id="CAF4914688.1"/>
    </source>
</evidence>
<evidence type="ECO:0000313" key="2">
    <source>
        <dbReference type="Proteomes" id="UP000676336"/>
    </source>
</evidence>
<name>A0A8S3CEY6_9BILA</name>
<protein>
    <submittedName>
        <fullName evidence="1">Uncharacterized protein</fullName>
    </submittedName>
</protein>
<reference evidence="1" key="1">
    <citation type="submission" date="2021-02" db="EMBL/GenBank/DDBJ databases">
        <authorList>
            <person name="Nowell W R."/>
        </authorList>
    </citation>
    <scope>NUCLEOTIDE SEQUENCE</scope>
</reference>
<dbReference type="EMBL" id="CAJOBI010177915">
    <property type="protein sequence ID" value="CAF4914688.1"/>
    <property type="molecule type" value="Genomic_DNA"/>
</dbReference>